<dbReference type="Pfam" id="PF03466">
    <property type="entry name" value="LysR_substrate"/>
    <property type="match status" value="1"/>
</dbReference>
<dbReference type="AlphaFoldDB" id="Q5YB94"/>
<reference evidence="6" key="1">
    <citation type="journal article" date="2005" name="Arch. Microbiol.">
        <title>Two unusual chlorocatechol catabolic gene clusters in Sphingomonas sp. TFD44.</title>
        <authorList>
            <person name="Thiel M."/>
            <person name="Kaschabek S.R."/>
            <person name="Groning J."/>
            <person name="Mau M."/>
            <person name="Schlomann M."/>
        </authorList>
    </citation>
    <scope>NUCLEOTIDE SEQUENCE</scope>
    <source>
        <strain evidence="6">Tfd44</strain>
    </source>
</reference>
<dbReference type="CDD" id="cd08422">
    <property type="entry name" value="PBP2_CrgA_like"/>
    <property type="match status" value="1"/>
</dbReference>
<dbReference type="GO" id="GO:0003700">
    <property type="term" value="F:DNA-binding transcription factor activity"/>
    <property type="evidence" value="ECO:0007669"/>
    <property type="project" value="InterPro"/>
</dbReference>
<dbReference type="EMBL" id="AY598949">
    <property type="protein sequence ID" value="AAT99360.1"/>
    <property type="molecule type" value="Genomic_DNA"/>
</dbReference>
<comment type="similarity">
    <text evidence="1">Belongs to the LysR transcriptional regulatory family.</text>
</comment>
<evidence type="ECO:0000259" key="5">
    <source>
        <dbReference type="PROSITE" id="PS50931"/>
    </source>
</evidence>
<dbReference type="PROSITE" id="PS50931">
    <property type="entry name" value="HTH_LYSR"/>
    <property type="match status" value="1"/>
</dbReference>
<feature type="domain" description="HTH lysR-type" evidence="5">
    <location>
        <begin position="1"/>
        <end position="58"/>
    </location>
</feature>
<dbReference type="InterPro" id="IPR058163">
    <property type="entry name" value="LysR-type_TF_proteobact-type"/>
</dbReference>
<dbReference type="SUPFAM" id="SSF46785">
    <property type="entry name" value="Winged helix' DNA-binding domain"/>
    <property type="match status" value="1"/>
</dbReference>
<evidence type="ECO:0000256" key="2">
    <source>
        <dbReference type="ARBA" id="ARBA00023015"/>
    </source>
</evidence>
<name>Q5YB94_9SPHN</name>
<evidence type="ECO:0000256" key="3">
    <source>
        <dbReference type="ARBA" id="ARBA00023125"/>
    </source>
</evidence>
<dbReference type="Pfam" id="PF00126">
    <property type="entry name" value="HTH_1"/>
    <property type="match status" value="1"/>
</dbReference>
<dbReference type="InterPro" id="IPR000847">
    <property type="entry name" value="LysR_HTH_N"/>
</dbReference>
<proteinExistence type="inferred from homology"/>
<dbReference type="PANTHER" id="PTHR30537">
    <property type="entry name" value="HTH-TYPE TRANSCRIPTIONAL REGULATOR"/>
    <property type="match status" value="1"/>
</dbReference>
<keyword evidence="2" id="KW-0805">Transcription regulation</keyword>
<accession>Q5YB94</accession>
<dbReference type="InterPro" id="IPR036388">
    <property type="entry name" value="WH-like_DNA-bd_sf"/>
</dbReference>
<dbReference type="FunFam" id="1.10.10.10:FF:000001">
    <property type="entry name" value="LysR family transcriptional regulator"/>
    <property type="match status" value="1"/>
</dbReference>
<dbReference type="InterPro" id="IPR036390">
    <property type="entry name" value="WH_DNA-bd_sf"/>
</dbReference>
<dbReference type="Gene3D" id="3.40.190.290">
    <property type="match status" value="1"/>
</dbReference>
<dbReference type="Gene3D" id="1.10.10.10">
    <property type="entry name" value="Winged helix-like DNA-binding domain superfamily/Winged helix DNA-binding domain"/>
    <property type="match status" value="1"/>
</dbReference>
<evidence type="ECO:0000256" key="1">
    <source>
        <dbReference type="ARBA" id="ARBA00009437"/>
    </source>
</evidence>
<dbReference type="GO" id="GO:0043565">
    <property type="term" value="F:sequence-specific DNA binding"/>
    <property type="evidence" value="ECO:0007669"/>
    <property type="project" value="TreeGrafter"/>
</dbReference>
<organism evidence="6">
    <name type="scientific">Sphingomonas sp. TFD44</name>
    <dbReference type="NCBI Taxonomy" id="77201"/>
    <lineage>
        <taxon>Bacteria</taxon>
        <taxon>Pseudomonadati</taxon>
        <taxon>Pseudomonadota</taxon>
        <taxon>Alphaproteobacteria</taxon>
        <taxon>Sphingomonadales</taxon>
        <taxon>Sphingomonadaceae</taxon>
        <taxon>Sphingomonas</taxon>
    </lineage>
</organism>
<dbReference type="GO" id="GO:0006351">
    <property type="term" value="P:DNA-templated transcription"/>
    <property type="evidence" value="ECO:0007669"/>
    <property type="project" value="TreeGrafter"/>
</dbReference>
<sequence>MIGNEYRLFAAVVDAASLAGAGRALGISPSMVSKRLAALEERLGTRLVNRTTRRLSLTERGARFHDEVTAILASMREAERRVSDRTDHPSGPLRLSLPTSFGRLHVVPHLKAFLDTWPDIELTLDMSDGLRDLFAERIDVAIRITAAITSGLTAHHLAPSRRLLCAAPSYLEAYGAPRSIADLGHHRLLAATGQLPWQLDGPSGPRIVRGRSAVNTNSSEAVRELALAGVGIALRSIWDVGTELRERELIPVLPAYQGSLETGIYAVYPAGAPPTAAARACIEFLEALFARMEWAAGGG</sequence>
<dbReference type="InterPro" id="IPR005119">
    <property type="entry name" value="LysR_subst-bd"/>
</dbReference>
<protein>
    <submittedName>
        <fullName evidence="6">Putative LysR-type regulator</fullName>
    </submittedName>
</protein>
<evidence type="ECO:0000256" key="4">
    <source>
        <dbReference type="ARBA" id="ARBA00023163"/>
    </source>
</evidence>
<keyword evidence="3" id="KW-0238">DNA-binding</keyword>
<dbReference type="SUPFAM" id="SSF53850">
    <property type="entry name" value="Periplasmic binding protein-like II"/>
    <property type="match status" value="1"/>
</dbReference>
<keyword evidence="4" id="KW-0804">Transcription</keyword>
<dbReference type="PANTHER" id="PTHR30537:SF5">
    <property type="entry name" value="HTH-TYPE TRANSCRIPTIONAL ACTIVATOR TTDR-RELATED"/>
    <property type="match status" value="1"/>
</dbReference>
<evidence type="ECO:0000313" key="6">
    <source>
        <dbReference type="EMBL" id="AAT99360.1"/>
    </source>
</evidence>